<name>A0A1Z8ASU1_9FLAO</name>
<comment type="caution">
    <text evidence="7">The sequence shown here is derived from an EMBL/GenBank/DDBJ whole genome shotgun (WGS) entry which is preliminary data.</text>
</comment>
<dbReference type="SUPFAM" id="SSF51905">
    <property type="entry name" value="FAD/NAD(P)-binding domain"/>
    <property type="match status" value="1"/>
</dbReference>
<dbReference type="Gene3D" id="3.50.50.60">
    <property type="entry name" value="FAD/NAD(P)-binding domain"/>
    <property type="match status" value="2"/>
</dbReference>
<dbReference type="GO" id="GO:0016117">
    <property type="term" value="P:carotenoid biosynthetic process"/>
    <property type="evidence" value="ECO:0007669"/>
    <property type="project" value="UniProtKB-KW"/>
</dbReference>
<dbReference type="InterPro" id="IPR036188">
    <property type="entry name" value="FAD/NAD-bd_sf"/>
</dbReference>
<dbReference type="Proteomes" id="UP000196102">
    <property type="component" value="Unassembled WGS sequence"/>
</dbReference>
<comment type="similarity">
    <text evidence="2 5">Belongs to the carotenoid/retinoid oxidoreductase family.</text>
</comment>
<evidence type="ECO:0000256" key="5">
    <source>
        <dbReference type="RuleBase" id="RU362075"/>
    </source>
</evidence>
<evidence type="ECO:0000313" key="8">
    <source>
        <dbReference type="Proteomes" id="UP000196102"/>
    </source>
</evidence>
<dbReference type="RefSeq" id="WP_303687158.1">
    <property type="nucleotide sequence ID" value="NZ_CAJXYO010000040.1"/>
</dbReference>
<dbReference type="PANTHER" id="PTHR43734:SF7">
    <property type="entry name" value="4,4'-DIAPONEUROSPORENE OXYGENASE"/>
    <property type="match status" value="1"/>
</dbReference>
<evidence type="ECO:0000256" key="4">
    <source>
        <dbReference type="ARBA" id="ARBA00023002"/>
    </source>
</evidence>
<evidence type="ECO:0000256" key="2">
    <source>
        <dbReference type="ARBA" id="ARBA00006046"/>
    </source>
</evidence>
<evidence type="ECO:0000313" key="7">
    <source>
        <dbReference type="EMBL" id="OUS13399.1"/>
    </source>
</evidence>
<dbReference type="NCBIfam" id="TIGR02734">
    <property type="entry name" value="crtI_fam"/>
    <property type="match status" value="1"/>
</dbReference>
<gene>
    <name evidence="7" type="ORF">A9Q93_09340</name>
</gene>
<feature type="domain" description="Amine oxidase" evidence="6">
    <location>
        <begin position="11"/>
        <end position="483"/>
    </location>
</feature>
<dbReference type="NCBIfam" id="NF042421">
    <property type="entry name" value="hydcarot_desat_CrtD"/>
    <property type="match status" value="1"/>
</dbReference>
<keyword evidence="4 5" id="KW-0560">Oxidoreductase</keyword>
<organism evidence="7 8">
    <name type="scientific">Nonlabens dokdonensis</name>
    <dbReference type="NCBI Taxonomy" id="328515"/>
    <lineage>
        <taxon>Bacteria</taxon>
        <taxon>Pseudomonadati</taxon>
        <taxon>Bacteroidota</taxon>
        <taxon>Flavobacteriia</taxon>
        <taxon>Flavobacteriales</taxon>
        <taxon>Flavobacteriaceae</taxon>
        <taxon>Nonlabens</taxon>
    </lineage>
</organism>
<dbReference type="Pfam" id="PF01593">
    <property type="entry name" value="Amino_oxidase"/>
    <property type="match status" value="1"/>
</dbReference>
<evidence type="ECO:0000256" key="3">
    <source>
        <dbReference type="ARBA" id="ARBA00022746"/>
    </source>
</evidence>
<proteinExistence type="inferred from homology"/>
<comment type="pathway">
    <text evidence="1 5">Carotenoid biosynthesis.</text>
</comment>
<keyword evidence="3 5" id="KW-0125">Carotenoid biosynthesis</keyword>
<evidence type="ECO:0000256" key="1">
    <source>
        <dbReference type="ARBA" id="ARBA00004829"/>
    </source>
</evidence>
<dbReference type="GO" id="GO:0016491">
    <property type="term" value="F:oxidoreductase activity"/>
    <property type="evidence" value="ECO:0007669"/>
    <property type="project" value="UniProtKB-KW"/>
</dbReference>
<reference evidence="8" key="1">
    <citation type="journal article" date="2017" name="Proc. Natl. Acad. Sci. U.S.A.">
        <title>Simulation of Deepwater Horizon oil plume reveals substrate specialization within a complex community of hydrocarbon-degraders.</title>
        <authorList>
            <person name="Hu P."/>
            <person name="Dubinsky E.A."/>
            <person name="Probst A.J."/>
            <person name="Wang J."/>
            <person name="Sieber C.M.K."/>
            <person name="Tom L.M."/>
            <person name="Gardinali P."/>
            <person name="Banfield J.F."/>
            <person name="Atlas R.M."/>
            <person name="Andersen G.L."/>
        </authorList>
    </citation>
    <scope>NUCLEOTIDE SEQUENCE [LARGE SCALE GENOMIC DNA]</scope>
</reference>
<dbReference type="EMBL" id="MAAX01000144">
    <property type="protein sequence ID" value="OUS13399.1"/>
    <property type="molecule type" value="Genomic_DNA"/>
</dbReference>
<dbReference type="PANTHER" id="PTHR43734">
    <property type="entry name" value="PHYTOENE DESATURASE"/>
    <property type="match status" value="1"/>
</dbReference>
<protein>
    <submittedName>
        <fullName evidence="7">Phytoene dehydrogenase</fullName>
    </submittedName>
</protein>
<dbReference type="AlphaFoldDB" id="A0A1Z8ASU1"/>
<sequence>MKNAIVIGAGIGGLAAALRLRHQGFSVTVFEKNEYAGGKLHAIEQDGYRFDLGPSLFTLPHLVESLLALFPEEKIDFSYKSKEIAFHYFWEDGTCFKASTDSSKFVVDASKVFNEEKSTIKKYLSKSKSKYELTRSLFLEKSLHKAATYLSLDTIKAIVNAPFLGLNNTLNDENSKFKNSKLTQLFNRYATYNGSSPYQTPGIMTMIPHLELGLGTYYPDGGMHRISQSLFELAQKVGVEFRFRESVTKITTSKNKVTGVETENNALRSDLVVSNMDIVPTYRNLMKDVPAPEKTLSQERSSSALIFYWGIDREFPELDLHNILFSENYQAEFQDIFENKTLYSDPTVYINITSKESKEDAPAGHENWFVMINAPGDYGQDWEQLIQESKKQIIIKIKKCLHVDITEHIKTEYILTPQGIEKNTSSYRGALYGAASNNKFAAFLRHPNFNGKIKNLYHVGGSVHPGGGIPLCLLSAQITADLIQRKQ</sequence>
<dbReference type="InterPro" id="IPR014105">
    <property type="entry name" value="Carotenoid/retinoid_OxRdtase"/>
</dbReference>
<dbReference type="InterPro" id="IPR054840">
    <property type="entry name" value="hydcarot_desat_CrtD"/>
</dbReference>
<evidence type="ECO:0000259" key="6">
    <source>
        <dbReference type="Pfam" id="PF01593"/>
    </source>
</evidence>
<accession>A0A1Z8ASU1</accession>
<dbReference type="InterPro" id="IPR002937">
    <property type="entry name" value="Amino_oxidase"/>
</dbReference>